<keyword evidence="4" id="KW-1185">Reference proteome</keyword>
<dbReference type="AlphaFoldDB" id="A0AAD5Z879"/>
<dbReference type="Pfam" id="PF00106">
    <property type="entry name" value="adh_short"/>
    <property type="match status" value="1"/>
</dbReference>
<dbReference type="PANTHER" id="PTHR42898">
    <property type="entry name" value="TROPINONE REDUCTASE"/>
    <property type="match status" value="1"/>
</dbReference>
<dbReference type="SUPFAM" id="SSF51735">
    <property type="entry name" value="NAD(P)-binding Rossmann-fold domains"/>
    <property type="match status" value="1"/>
</dbReference>
<evidence type="ECO:0000256" key="1">
    <source>
        <dbReference type="ARBA" id="ARBA00022857"/>
    </source>
</evidence>
<gene>
    <name evidence="3" type="ORF">LUZ61_017865</name>
</gene>
<evidence type="ECO:0000313" key="4">
    <source>
        <dbReference type="Proteomes" id="UP001210211"/>
    </source>
</evidence>
<evidence type="ECO:0000256" key="2">
    <source>
        <dbReference type="ARBA" id="ARBA00023002"/>
    </source>
</evidence>
<dbReference type="PROSITE" id="PS00061">
    <property type="entry name" value="ADH_SHORT"/>
    <property type="match status" value="1"/>
</dbReference>
<dbReference type="InterPro" id="IPR002347">
    <property type="entry name" value="SDR_fam"/>
</dbReference>
<evidence type="ECO:0000313" key="3">
    <source>
        <dbReference type="EMBL" id="KAJ3688701.1"/>
    </source>
</evidence>
<dbReference type="PANTHER" id="PTHR42898:SF6">
    <property type="entry name" value="NADP-DEPENDENT MANNITOL DEHYDROGENASE"/>
    <property type="match status" value="1"/>
</dbReference>
<dbReference type="Gene3D" id="3.40.50.720">
    <property type="entry name" value="NAD(P)-binding Rossmann-like Domain"/>
    <property type="match status" value="1"/>
</dbReference>
<dbReference type="InterPro" id="IPR045000">
    <property type="entry name" value="TR"/>
</dbReference>
<dbReference type="PRINTS" id="PR00081">
    <property type="entry name" value="GDHRDH"/>
</dbReference>
<dbReference type="InterPro" id="IPR020904">
    <property type="entry name" value="Sc_DH/Rdtase_CS"/>
</dbReference>
<reference evidence="3 4" key="1">
    <citation type="journal article" date="2022" name="Cell">
        <title>Repeat-based holocentromeres influence genome architecture and karyotype evolution.</title>
        <authorList>
            <person name="Hofstatter P.G."/>
            <person name="Thangavel G."/>
            <person name="Lux T."/>
            <person name="Neumann P."/>
            <person name="Vondrak T."/>
            <person name="Novak P."/>
            <person name="Zhang M."/>
            <person name="Costa L."/>
            <person name="Castellani M."/>
            <person name="Scott A."/>
            <person name="Toegelov H."/>
            <person name="Fuchs J."/>
            <person name="Mata-Sucre Y."/>
            <person name="Dias Y."/>
            <person name="Vanzela A.L.L."/>
            <person name="Huettel B."/>
            <person name="Almeida C.C.S."/>
            <person name="Simkova H."/>
            <person name="Souza G."/>
            <person name="Pedrosa-Harand A."/>
            <person name="Macas J."/>
            <person name="Mayer K.F.X."/>
            <person name="Houben A."/>
            <person name="Marques A."/>
        </authorList>
    </citation>
    <scope>NUCLEOTIDE SEQUENCE [LARGE SCALE GENOMIC DNA]</scope>
    <source>
        <strain evidence="3">RhyTen1mFocal</strain>
    </source>
</reference>
<keyword evidence="1" id="KW-0521">NADP</keyword>
<keyword evidence="2" id="KW-0560">Oxidoreductase</keyword>
<dbReference type="InterPro" id="IPR036291">
    <property type="entry name" value="NAD(P)-bd_dom_sf"/>
</dbReference>
<protein>
    <submittedName>
        <fullName evidence="3">Uncharacterized protein</fullName>
    </submittedName>
</protein>
<organism evidence="3 4">
    <name type="scientific">Rhynchospora tenuis</name>
    <dbReference type="NCBI Taxonomy" id="198213"/>
    <lineage>
        <taxon>Eukaryota</taxon>
        <taxon>Viridiplantae</taxon>
        <taxon>Streptophyta</taxon>
        <taxon>Embryophyta</taxon>
        <taxon>Tracheophyta</taxon>
        <taxon>Spermatophyta</taxon>
        <taxon>Magnoliopsida</taxon>
        <taxon>Liliopsida</taxon>
        <taxon>Poales</taxon>
        <taxon>Cyperaceae</taxon>
        <taxon>Cyperoideae</taxon>
        <taxon>Rhynchosporeae</taxon>
        <taxon>Rhynchospora</taxon>
    </lineage>
</organism>
<comment type="caution">
    <text evidence="3">The sequence shown here is derived from an EMBL/GenBank/DDBJ whole genome shotgun (WGS) entry which is preliminary data.</text>
</comment>
<dbReference type="PRINTS" id="PR00080">
    <property type="entry name" value="SDRFAMILY"/>
</dbReference>
<accession>A0AAD5Z879</accession>
<name>A0AAD5Z879_9POAL</name>
<dbReference type="Proteomes" id="UP001210211">
    <property type="component" value="Unassembled WGS sequence"/>
</dbReference>
<sequence length="166" mass="17662">MLNHWKCMNLNVTGSICDVSDHVEREKLMDKVKTIFNGKLDILVNNAGTTGPAWKPATQFTSEEYSSLMATNFDSAFHLSQLAHPLLKASGKGSVVYISSIAGTGALSEGIAVYCSTKGAMNQLTKALACEWAGDMIRVNSVAPGIITTPMTKPILSPLFSSAAPP</sequence>
<dbReference type="EMBL" id="JAMRDG010000002">
    <property type="protein sequence ID" value="KAJ3688701.1"/>
    <property type="molecule type" value="Genomic_DNA"/>
</dbReference>
<proteinExistence type="predicted"/>
<dbReference type="GO" id="GO:0016491">
    <property type="term" value="F:oxidoreductase activity"/>
    <property type="evidence" value="ECO:0007669"/>
    <property type="project" value="UniProtKB-KW"/>
</dbReference>